<feature type="region of interest" description="Disordered" evidence="1">
    <location>
        <begin position="18"/>
        <end position="38"/>
    </location>
</feature>
<evidence type="ECO:0000313" key="5">
    <source>
        <dbReference type="Proteomes" id="UP000472727"/>
    </source>
</evidence>
<dbReference type="CDD" id="cd18186">
    <property type="entry name" value="BTB_POZ_ZBTB_KLHL-like"/>
    <property type="match status" value="1"/>
</dbReference>
<dbReference type="EMBL" id="WIWT01000025">
    <property type="protein sequence ID" value="KAF3213499.1"/>
    <property type="molecule type" value="Genomic_DNA"/>
</dbReference>
<evidence type="ECO:0000259" key="2">
    <source>
        <dbReference type="PROSITE" id="PS50097"/>
    </source>
</evidence>
<dbReference type="PROSITE" id="PS50097">
    <property type="entry name" value="BTB"/>
    <property type="match status" value="1"/>
</dbReference>
<dbReference type="SMART" id="SM00225">
    <property type="entry name" value="BTB"/>
    <property type="match status" value="1"/>
</dbReference>
<feature type="compositionally biased region" description="Polar residues" evidence="1">
    <location>
        <begin position="18"/>
        <end position="32"/>
    </location>
</feature>
<protein>
    <recommendedName>
        <fullName evidence="2">BTB domain-containing protein</fullName>
    </recommendedName>
</protein>
<dbReference type="OrthoDB" id="3530079at2759"/>
<proteinExistence type="predicted"/>
<reference evidence="4 5" key="1">
    <citation type="submission" date="2019-06" db="EMBL/GenBank/DDBJ databases">
        <authorList>
            <person name="Palmer J.M."/>
        </authorList>
    </citation>
    <scope>NUCLEOTIDE SEQUENCE [LARGE SCALE GENOMIC DNA]</scope>
    <source>
        <strain evidence="4 5">TWF106</strain>
        <strain evidence="3">TWF679</strain>
    </source>
</reference>
<dbReference type="InterPro" id="IPR000210">
    <property type="entry name" value="BTB/POZ_dom"/>
</dbReference>
<feature type="domain" description="BTB" evidence="2">
    <location>
        <begin position="95"/>
        <end position="157"/>
    </location>
</feature>
<accession>A0A7C8VC82</accession>
<organism evidence="4 5">
    <name type="scientific">Orbilia oligospora</name>
    <name type="common">Nematode-trapping fungus</name>
    <name type="synonym">Arthrobotrys oligospora</name>
    <dbReference type="NCBI Taxonomy" id="2813651"/>
    <lineage>
        <taxon>Eukaryota</taxon>
        <taxon>Fungi</taxon>
        <taxon>Dikarya</taxon>
        <taxon>Ascomycota</taxon>
        <taxon>Pezizomycotina</taxon>
        <taxon>Orbiliomycetes</taxon>
        <taxon>Orbiliales</taxon>
        <taxon>Orbiliaceae</taxon>
        <taxon>Orbilia</taxon>
    </lineage>
</organism>
<evidence type="ECO:0000313" key="4">
    <source>
        <dbReference type="EMBL" id="KAF3228382.1"/>
    </source>
</evidence>
<dbReference type="InterPro" id="IPR011333">
    <property type="entry name" value="SKP1/BTB/POZ_sf"/>
</dbReference>
<sequence length="301" mass="33073">MAENPKLIISLKNPNFLPSSASKMPKSNSETESGVEPGLPPAFAAVTATTKKPILRPGIPPTQQNKGCKTTENVAQLPISAKSILGRMLQDAEYADVTIYVGNAKEPFHLHRSIICETSGFFKAAYKPGLSKGGTKKKIELPSIDPLVFRRVVQWQYQQGYEARWTVGFGDYLMFQAADFLKIQDLRDEVLKNLQTSCQRRDTLCGSSQDGVKKFVDNFAKICGLACKSDFPNLIPIAKKVGTHWKIKAGGVLGSLDSEVYGSIFVAVMLEALAIQCRPCDGCSDDDSSEHDPKRKVRRVC</sequence>
<dbReference type="Pfam" id="PF00651">
    <property type="entry name" value="BTB"/>
    <property type="match status" value="1"/>
</dbReference>
<evidence type="ECO:0000256" key="1">
    <source>
        <dbReference type="SAM" id="MobiDB-lite"/>
    </source>
</evidence>
<dbReference type="PANTHER" id="PTHR47843">
    <property type="entry name" value="BTB DOMAIN-CONTAINING PROTEIN-RELATED"/>
    <property type="match status" value="1"/>
</dbReference>
<dbReference type="AlphaFoldDB" id="A0A7C8VC82"/>
<name>A0A7C8VC82_ORBOL</name>
<evidence type="ECO:0000313" key="3">
    <source>
        <dbReference type="EMBL" id="KAF3213499.1"/>
    </source>
</evidence>
<dbReference type="EMBL" id="WIWS01000004">
    <property type="protein sequence ID" value="KAF3228382.1"/>
    <property type="molecule type" value="Genomic_DNA"/>
</dbReference>
<dbReference type="SUPFAM" id="SSF54695">
    <property type="entry name" value="POZ domain"/>
    <property type="match status" value="1"/>
</dbReference>
<comment type="caution">
    <text evidence="4">The sequence shown here is derived from an EMBL/GenBank/DDBJ whole genome shotgun (WGS) entry which is preliminary data.</text>
</comment>
<dbReference type="Proteomes" id="UP000614610">
    <property type="component" value="Unassembled WGS sequence"/>
</dbReference>
<gene>
    <name evidence="4" type="ORF">TWF106_007414</name>
    <name evidence="3" type="ORF">TWF679_005315</name>
</gene>
<dbReference type="Gene3D" id="3.30.710.10">
    <property type="entry name" value="Potassium Channel Kv1.1, Chain A"/>
    <property type="match status" value="1"/>
</dbReference>
<dbReference type="Proteomes" id="UP000472727">
    <property type="component" value="Unassembled WGS sequence"/>
</dbReference>